<feature type="domain" description="N-acetyltransferase" evidence="1">
    <location>
        <begin position="45"/>
        <end position="139"/>
    </location>
</feature>
<dbReference type="EMBL" id="UPSH01000001">
    <property type="protein sequence ID" value="VBB18964.1"/>
    <property type="molecule type" value="Genomic_DNA"/>
</dbReference>
<dbReference type="CDD" id="cd04301">
    <property type="entry name" value="NAT_SF"/>
    <property type="match status" value="1"/>
</dbReference>
<dbReference type="PROSITE" id="PS51186">
    <property type="entry name" value="GNAT"/>
    <property type="match status" value="1"/>
</dbReference>
<dbReference type="InterPro" id="IPR016181">
    <property type="entry name" value="Acyl_CoA_acyltransferase"/>
</dbReference>
<protein>
    <submittedName>
        <fullName evidence="2">Putative Acyl CoA N-acetyltransferase</fullName>
    </submittedName>
</protein>
<dbReference type="Proteomes" id="UP000594342">
    <property type="component" value="Unassembled WGS sequence"/>
</dbReference>
<proteinExistence type="predicted"/>
<dbReference type="InterPro" id="IPR000182">
    <property type="entry name" value="GNAT_dom"/>
</dbReference>
<gene>
    <name evidence="2" type="ORF">YASMINEVIRUS_1496</name>
</gene>
<name>A0A5K0UBP2_9VIRU</name>
<keyword evidence="2" id="KW-0808">Transferase</keyword>
<dbReference type="Pfam" id="PF00583">
    <property type="entry name" value="Acetyltransf_1"/>
    <property type="match status" value="1"/>
</dbReference>
<dbReference type="SUPFAM" id="SSF55729">
    <property type="entry name" value="Acyl-CoA N-acyltransferases (Nat)"/>
    <property type="match status" value="1"/>
</dbReference>
<evidence type="ECO:0000259" key="1">
    <source>
        <dbReference type="PROSITE" id="PS51186"/>
    </source>
</evidence>
<evidence type="ECO:0000313" key="2">
    <source>
        <dbReference type="EMBL" id="VBB18964.1"/>
    </source>
</evidence>
<reference evidence="2 3" key="1">
    <citation type="submission" date="2018-10" db="EMBL/GenBank/DDBJ databases">
        <authorList>
            <consortium name="IHU Genomes"/>
        </authorList>
    </citation>
    <scope>NUCLEOTIDE SEQUENCE [LARGE SCALE GENOMIC DNA]</scope>
    <source>
        <strain evidence="2 3">A1</strain>
    </source>
</reference>
<accession>A0A5K0UBP2</accession>
<dbReference type="GO" id="GO:0016747">
    <property type="term" value="F:acyltransferase activity, transferring groups other than amino-acyl groups"/>
    <property type="evidence" value="ECO:0007669"/>
    <property type="project" value="InterPro"/>
</dbReference>
<comment type="caution">
    <text evidence="2">The sequence shown here is derived from an EMBL/GenBank/DDBJ whole genome shotgun (WGS) entry which is preliminary data.</text>
</comment>
<keyword evidence="3" id="KW-1185">Reference proteome</keyword>
<organism evidence="2 3">
    <name type="scientific">Yasminevirus sp. GU-2018</name>
    <dbReference type="NCBI Taxonomy" id="2420051"/>
    <lineage>
        <taxon>Viruses</taxon>
        <taxon>Varidnaviria</taxon>
        <taxon>Bamfordvirae</taxon>
        <taxon>Nucleocytoviricota</taxon>
        <taxon>Megaviricetes</taxon>
        <taxon>Imitervirales</taxon>
        <taxon>Mimiviridae</taxon>
        <taxon>Klosneuvirinae</taxon>
        <taxon>Yasminevirus</taxon>
        <taxon>Yasminevirus saudimassiliense</taxon>
    </lineage>
</organism>
<dbReference type="Gene3D" id="3.40.630.30">
    <property type="match status" value="1"/>
</dbReference>
<evidence type="ECO:0000313" key="3">
    <source>
        <dbReference type="Proteomes" id="UP000594342"/>
    </source>
</evidence>
<sequence>MNVVKWSSCVKEDVDGKRYFNGVYTLTTPIESQETTNNNTIKEHGHCSFVVVFDDSIIYVTFITLNEDHRGRGFGTALLYEILRDVYDNYGIKTVSLDDMSDNSRQKNNIYKKMGMYYTSTDCSMRGNLRHILYGKSVRVDKYRTLLTSLTQSESSTDTK</sequence>